<evidence type="ECO:0000256" key="8">
    <source>
        <dbReference type="ARBA" id="ARBA00060760"/>
    </source>
</evidence>
<evidence type="ECO:0000313" key="11">
    <source>
        <dbReference type="EMBL" id="EFP92997.1"/>
    </source>
</evidence>
<dbReference type="Proteomes" id="UP000008783">
    <property type="component" value="Unassembled WGS sequence"/>
</dbReference>
<feature type="region of interest" description="Disordered" evidence="10">
    <location>
        <begin position="255"/>
        <end position="299"/>
    </location>
</feature>
<feature type="repeat" description="WD" evidence="9">
    <location>
        <begin position="348"/>
        <end position="387"/>
    </location>
</feature>
<keyword evidence="4" id="KW-0677">Repeat</keyword>
<evidence type="ECO:0000256" key="6">
    <source>
        <dbReference type="ARBA" id="ARBA00023163"/>
    </source>
</evidence>
<evidence type="ECO:0000313" key="12">
    <source>
        <dbReference type="Proteomes" id="UP000008783"/>
    </source>
</evidence>
<keyword evidence="5" id="KW-0805">Transcription regulation</keyword>
<comment type="subcellular location">
    <subcellularLocation>
        <location evidence="1">Nucleus</location>
    </subcellularLocation>
</comment>
<evidence type="ECO:0000256" key="2">
    <source>
        <dbReference type="ARBA" id="ARBA00022491"/>
    </source>
</evidence>
<evidence type="ECO:0000256" key="10">
    <source>
        <dbReference type="SAM" id="MobiDB-lite"/>
    </source>
</evidence>
<dbReference type="InParanoid" id="E3L8X2"/>
<sequence length="387" mass="42014">MKKEGVDWMTMFNPKVKKVLDVGLVHTLVHDSVVCCVKFSPDGTILATGCNRFTSLYNTRTGSKICQLLDDTHGTQVADNYIRSASFSPDGKFLATGSEDRIIRIWDVAQKRIVNRFQGHKSEIYSLAFSPDGRMLVSGSGDKTARIWDMNVGNCLFHLMIEESGGADSSPVDAGVTSVCVSPDGSLLAAGSLDTVVRLWDTTNGQLLDKLKGHKDSVYSVAFSPDGKFLVSGSLDKTLKLWDLATLNREGNPPFNGLVKKEDPANSASSSLPNPPAIERGENGEKITSDRGFDSSRPSTTCTTTLIGHKDYVLSVAVSPDGEWIMSGSKDRGVQFWDPKTAMPQFMLQGHKNSVISIAVSESGGLLATGSGDWHARIWSYERIAKK</sequence>
<name>E3L8X2_PUCGT</name>
<dbReference type="PRINTS" id="PR00320">
    <property type="entry name" value="GPROTEINBRPT"/>
</dbReference>
<accession>E3L8X2</accession>
<gene>
    <name evidence="11" type="ORF">PGTG_19010</name>
</gene>
<evidence type="ECO:0000256" key="7">
    <source>
        <dbReference type="ARBA" id="ARBA00023242"/>
    </source>
</evidence>
<dbReference type="PANTHER" id="PTHR44019">
    <property type="entry name" value="WD REPEAT-CONTAINING PROTEIN 55"/>
    <property type="match status" value="1"/>
</dbReference>
<dbReference type="OMA" id="QARICTH"/>
<dbReference type="InterPro" id="IPR015943">
    <property type="entry name" value="WD40/YVTN_repeat-like_dom_sf"/>
</dbReference>
<dbReference type="Gene3D" id="2.130.10.10">
    <property type="entry name" value="YVTN repeat-like/Quinoprotein amine dehydrogenase"/>
    <property type="match status" value="1"/>
</dbReference>
<feature type="repeat" description="WD" evidence="9">
    <location>
        <begin position="117"/>
        <end position="158"/>
    </location>
</feature>
<feature type="repeat" description="WD" evidence="9">
    <location>
        <begin position="306"/>
        <end position="338"/>
    </location>
</feature>
<keyword evidence="7" id="KW-0539">Nucleus</keyword>
<dbReference type="PANTHER" id="PTHR44019:SF8">
    <property type="entry name" value="POC1 CENTRIOLAR PROTEIN HOMOLOG"/>
    <property type="match status" value="1"/>
</dbReference>
<dbReference type="InterPro" id="IPR001680">
    <property type="entry name" value="WD40_rpt"/>
</dbReference>
<dbReference type="InterPro" id="IPR019775">
    <property type="entry name" value="WD40_repeat_CS"/>
</dbReference>
<dbReference type="OrthoDB" id="17410at2759"/>
<dbReference type="RefSeq" id="XP_003337416.1">
    <property type="nucleotide sequence ID" value="XM_003337368.2"/>
</dbReference>
<comment type="similarity">
    <text evidence="8">Belongs to the WD repeat TUP1 family.</text>
</comment>
<evidence type="ECO:0000256" key="3">
    <source>
        <dbReference type="ARBA" id="ARBA00022574"/>
    </source>
</evidence>
<dbReference type="PROSITE" id="PS50082">
    <property type="entry name" value="WD_REPEATS_2"/>
    <property type="match status" value="6"/>
</dbReference>
<organism evidence="11 12">
    <name type="scientific">Puccinia graminis f. sp. tritici (strain CRL 75-36-700-3 / race SCCL)</name>
    <name type="common">Black stem rust fungus</name>
    <dbReference type="NCBI Taxonomy" id="418459"/>
    <lineage>
        <taxon>Eukaryota</taxon>
        <taxon>Fungi</taxon>
        <taxon>Dikarya</taxon>
        <taxon>Basidiomycota</taxon>
        <taxon>Pucciniomycotina</taxon>
        <taxon>Pucciniomycetes</taxon>
        <taxon>Pucciniales</taxon>
        <taxon>Pucciniaceae</taxon>
        <taxon>Puccinia</taxon>
    </lineage>
</organism>
<reference key="1">
    <citation type="submission" date="2007-01" db="EMBL/GenBank/DDBJ databases">
        <title>The Genome Sequence of Puccinia graminis f. sp. tritici Strain CRL 75-36-700-3.</title>
        <authorList>
            <consortium name="The Broad Institute Genome Sequencing Platform"/>
            <person name="Birren B."/>
            <person name="Lander E."/>
            <person name="Galagan J."/>
            <person name="Nusbaum C."/>
            <person name="Devon K."/>
            <person name="Cuomo C."/>
            <person name="Jaffe D."/>
            <person name="Butler J."/>
            <person name="Alvarez P."/>
            <person name="Gnerre S."/>
            <person name="Grabherr M."/>
            <person name="Mauceli E."/>
            <person name="Brockman W."/>
            <person name="Young S."/>
            <person name="LaButti K."/>
            <person name="Sykes S."/>
            <person name="DeCaprio D."/>
            <person name="Crawford M."/>
            <person name="Koehrsen M."/>
            <person name="Engels R."/>
            <person name="Montgomery P."/>
            <person name="Pearson M."/>
            <person name="Howarth C."/>
            <person name="Larson L."/>
            <person name="White J."/>
            <person name="Zeng Q."/>
            <person name="Kodira C."/>
            <person name="Yandava C."/>
            <person name="Alvarado L."/>
            <person name="O'Leary S."/>
            <person name="Szabo L."/>
            <person name="Dean R."/>
            <person name="Schein J."/>
        </authorList>
    </citation>
    <scope>NUCLEOTIDE SEQUENCE</scope>
    <source>
        <strain>CRL 75-36-700-3</strain>
    </source>
</reference>
<dbReference type="PROSITE" id="PS00678">
    <property type="entry name" value="WD_REPEATS_1"/>
    <property type="match status" value="3"/>
</dbReference>
<dbReference type="VEuPathDB" id="FungiDB:PGTG_19010"/>
<reference evidence="12" key="2">
    <citation type="journal article" date="2011" name="Proc. Natl. Acad. Sci. U.S.A.">
        <title>Obligate biotrophy features unraveled by the genomic analysis of rust fungi.</title>
        <authorList>
            <person name="Duplessis S."/>
            <person name="Cuomo C.A."/>
            <person name="Lin Y.-C."/>
            <person name="Aerts A."/>
            <person name="Tisserant E."/>
            <person name="Veneault-Fourrey C."/>
            <person name="Joly D.L."/>
            <person name="Hacquard S."/>
            <person name="Amselem J."/>
            <person name="Cantarel B.L."/>
            <person name="Chiu R."/>
            <person name="Coutinho P.M."/>
            <person name="Feau N."/>
            <person name="Field M."/>
            <person name="Frey P."/>
            <person name="Gelhaye E."/>
            <person name="Goldberg J."/>
            <person name="Grabherr M.G."/>
            <person name="Kodira C.D."/>
            <person name="Kohler A."/>
            <person name="Kuees U."/>
            <person name="Lindquist E.A."/>
            <person name="Lucas S.M."/>
            <person name="Mago R."/>
            <person name="Mauceli E."/>
            <person name="Morin E."/>
            <person name="Murat C."/>
            <person name="Pangilinan J.L."/>
            <person name="Park R."/>
            <person name="Pearson M."/>
            <person name="Quesneville H."/>
            <person name="Rouhier N."/>
            <person name="Sakthikumar S."/>
            <person name="Salamov A.A."/>
            <person name="Schmutz J."/>
            <person name="Selles B."/>
            <person name="Shapiro H."/>
            <person name="Tanguay P."/>
            <person name="Tuskan G.A."/>
            <person name="Henrissat B."/>
            <person name="Van de Peer Y."/>
            <person name="Rouze P."/>
            <person name="Ellis J.G."/>
            <person name="Dodds P.N."/>
            <person name="Schein J.E."/>
            <person name="Zhong S."/>
            <person name="Hamelin R.C."/>
            <person name="Grigoriev I.V."/>
            <person name="Szabo L.J."/>
            <person name="Martin F."/>
        </authorList>
    </citation>
    <scope>NUCLEOTIDE SEQUENCE [LARGE SCALE GENOMIC DNA]</scope>
    <source>
        <strain evidence="12">CRL 75-36-700-3 / race SCCL</strain>
    </source>
</reference>
<dbReference type="PROSITE" id="PS50294">
    <property type="entry name" value="WD_REPEATS_REGION"/>
    <property type="match status" value="6"/>
</dbReference>
<feature type="compositionally biased region" description="Basic and acidic residues" evidence="10">
    <location>
        <begin position="279"/>
        <end position="294"/>
    </location>
</feature>
<feature type="repeat" description="WD" evidence="9">
    <location>
        <begin position="211"/>
        <end position="246"/>
    </location>
</feature>
<dbReference type="CDD" id="cd00200">
    <property type="entry name" value="WD40"/>
    <property type="match status" value="1"/>
</dbReference>
<evidence type="ECO:0000256" key="9">
    <source>
        <dbReference type="PROSITE-ProRule" id="PRU00221"/>
    </source>
</evidence>
<keyword evidence="6" id="KW-0804">Transcription</keyword>
<dbReference type="InterPro" id="IPR036322">
    <property type="entry name" value="WD40_repeat_dom_sf"/>
</dbReference>
<dbReference type="SMART" id="SM00320">
    <property type="entry name" value="WD40"/>
    <property type="match status" value="7"/>
</dbReference>
<proteinExistence type="inferred from homology"/>
<dbReference type="EMBL" id="DS178378">
    <property type="protein sequence ID" value="EFP92997.1"/>
    <property type="molecule type" value="Genomic_DNA"/>
</dbReference>
<protein>
    <submittedName>
        <fullName evidence="11">Glucose repression regulatory protein TUP1</fullName>
    </submittedName>
</protein>
<dbReference type="Pfam" id="PF00400">
    <property type="entry name" value="WD40"/>
    <property type="match status" value="7"/>
</dbReference>
<dbReference type="KEGG" id="pgr:PGTG_19010"/>
<dbReference type="GeneID" id="10542892"/>
<keyword evidence="2" id="KW-0678">Repressor</keyword>
<dbReference type="InterPro" id="IPR050505">
    <property type="entry name" value="WDR55/POC1"/>
</dbReference>
<evidence type="ECO:0000256" key="1">
    <source>
        <dbReference type="ARBA" id="ARBA00004123"/>
    </source>
</evidence>
<dbReference type="AlphaFoldDB" id="E3L8X2"/>
<keyword evidence="12" id="KW-1185">Reference proteome</keyword>
<dbReference type="HOGENOM" id="CLU_000288_57_23_1"/>
<dbReference type="InterPro" id="IPR020472">
    <property type="entry name" value="WD40_PAC1"/>
</dbReference>
<dbReference type="SUPFAM" id="SSF50978">
    <property type="entry name" value="WD40 repeat-like"/>
    <property type="match status" value="1"/>
</dbReference>
<evidence type="ECO:0000256" key="5">
    <source>
        <dbReference type="ARBA" id="ARBA00023015"/>
    </source>
</evidence>
<feature type="repeat" description="WD" evidence="9">
    <location>
        <begin position="176"/>
        <end position="210"/>
    </location>
</feature>
<dbReference type="GO" id="GO:0005634">
    <property type="term" value="C:nucleus"/>
    <property type="evidence" value="ECO:0000318"/>
    <property type="project" value="GO_Central"/>
</dbReference>
<dbReference type="eggNOG" id="KOG0266">
    <property type="taxonomic scope" value="Eukaryota"/>
</dbReference>
<dbReference type="STRING" id="418459.E3L8X2"/>
<dbReference type="FunFam" id="2.130.10.10:FF:000503">
    <property type="entry name" value="Glucose repression regulatory protein TUP1"/>
    <property type="match status" value="1"/>
</dbReference>
<evidence type="ECO:0000256" key="4">
    <source>
        <dbReference type="ARBA" id="ARBA00022737"/>
    </source>
</evidence>
<keyword evidence="3 9" id="KW-0853">WD repeat</keyword>
<feature type="repeat" description="WD" evidence="9">
    <location>
        <begin position="75"/>
        <end position="116"/>
    </location>
</feature>